<dbReference type="FunFam" id="3.40.50.300:FF:002141">
    <property type="entry name" value="Dynein heavy chain"/>
    <property type="match status" value="1"/>
</dbReference>
<dbReference type="InterPro" id="IPR004273">
    <property type="entry name" value="Dynein_heavy_D6_P-loop"/>
</dbReference>
<dbReference type="InterPro" id="IPR013602">
    <property type="entry name" value="Dynein_heavy_linker"/>
</dbReference>
<comment type="similarity">
    <text evidence="2">Belongs to the dynein heavy chain family.</text>
</comment>
<evidence type="ECO:0000256" key="10">
    <source>
        <dbReference type="ARBA" id="ARBA00023069"/>
    </source>
</evidence>
<dbReference type="FunFam" id="3.20.180.20:FF:000001">
    <property type="entry name" value="Dynein axonemal heavy chain 5"/>
    <property type="match status" value="1"/>
</dbReference>
<evidence type="ECO:0000256" key="13">
    <source>
        <dbReference type="ARBA" id="ARBA00023273"/>
    </source>
</evidence>
<dbReference type="InterPro" id="IPR026983">
    <property type="entry name" value="DHC"/>
</dbReference>
<dbReference type="Pfam" id="PF12777">
    <property type="entry name" value="MT"/>
    <property type="match status" value="1"/>
</dbReference>
<dbReference type="Pfam" id="PF12775">
    <property type="entry name" value="AAA_7"/>
    <property type="match status" value="1"/>
</dbReference>
<keyword evidence="17" id="KW-1185">Reference proteome</keyword>
<feature type="coiled-coil region" evidence="14">
    <location>
        <begin position="724"/>
        <end position="751"/>
    </location>
</feature>
<proteinExistence type="inferred from homology"/>
<dbReference type="Gene3D" id="1.10.8.710">
    <property type="match status" value="1"/>
</dbReference>
<reference evidence="16" key="2">
    <citation type="submission" date="2025-08" db="UniProtKB">
        <authorList>
            <consortium name="Ensembl"/>
        </authorList>
    </citation>
    <scope>IDENTIFICATION</scope>
</reference>
<keyword evidence="7" id="KW-0067">ATP-binding</keyword>
<dbReference type="Pfam" id="PF12780">
    <property type="entry name" value="AAA_8"/>
    <property type="match status" value="1"/>
</dbReference>
<dbReference type="Gene3D" id="1.20.1270.280">
    <property type="match status" value="1"/>
</dbReference>
<keyword evidence="10" id="KW-0969">Cilium</keyword>
<accession>F6V620</accession>
<dbReference type="HOGENOM" id="CLU_000038_9_1_1"/>
<reference evidence="16" key="3">
    <citation type="submission" date="2025-09" db="UniProtKB">
        <authorList>
            <consortium name="Ensembl"/>
        </authorList>
    </citation>
    <scope>IDENTIFICATION</scope>
</reference>
<dbReference type="Gene3D" id="6.10.140.1060">
    <property type="match status" value="1"/>
</dbReference>
<dbReference type="InterPro" id="IPR024743">
    <property type="entry name" value="Dynein_HC_stalk"/>
</dbReference>
<dbReference type="GO" id="GO:0051959">
    <property type="term" value="F:dynein light intermediate chain binding"/>
    <property type="evidence" value="ECO:0000318"/>
    <property type="project" value="GO_Central"/>
</dbReference>
<dbReference type="FunFam" id="1.20.920.30:FF:000004">
    <property type="entry name" value="Dynein axonemal heavy chain 5"/>
    <property type="match status" value="1"/>
</dbReference>
<dbReference type="InParanoid" id="F6V620"/>
<keyword evidence="9 14" id="KW-0175">Coiled coil</keyword>
<dbReference type="InterPro" id="IPR041589">
    <property type="entry name" value="DNAH3_AAA_lid_1"/>
</dbReference>
<dbReference type="Gene3D" id="1.20.920.20">
    <property type="match status" value="1"/>
</dbReference>
<dbReference type="Pfam" id="PF12774">
    <property type="entry name" value="AAA_6"/>
    <property type="match status" value="1"/>
</dbReference>
<dbReference type="GO" id="GO:0005874">
    <property type="term" value="C:microtubule"/>
    <property type="evidence" value="ECO:0007669"/>
    <property type="project" value="UniProtKB-KW"/>
</dbReference>
<dbReference type="InterPro" id="IPR043157">
    <property type="entry name" value="Dynein_AAA1S"/>
</dbReference>
<dbReference type="InterPro" id="IPR042228">
    <property type="entry name" value="Dynein_linker_3"/>
</dbReference>
<dbReference type="InterPro" id="IPR041466">
    <property type="entry name" value="Dynein_AAA5_ext"/>
</dbReference>
<evidence type="ECO:0000259" key="15">
    <source>
        <dbReference type="SMART" id="SM00382"/>
    </source>
</evidence>
<feature type="domain" description="AAA+ ATPase" evidence="15">
    <location>
        <begin position="2235"/>
        <end position="2390"/>
    </location>
</feature>
<dbReference type="FunFam" id="1.20.58.1120:FF:000004">
    <property type="entry name" value="Dynein axonemal heavy chain 5"/>
    <property type="match status" value="1"/>
</dbReference>
<organism evidence="16 17">
    <name type="scientific">Ciona intestinalis</name>
    <name type="common">Transparent sea squirt</name>
    <name type="synonym">Ascidia intestinalis</name>
    <dbReference type="NCBI Taxonomy" id="7719"/>
    <lineage>
        <taxon>Eukaryota</taxon>
        <taxon>Metazoa</taxon>
        <taxon>Chordata</taxon>
        <taxon>Tunicata</taxon>
        <taxon>Ascidiacea</taxon>
        <taxon>Phlebobranchia</taxon>
        <taxon>Cionidae</taxon>
        <taxon>Ciona</taxon>
    </lineage>
</organism>
<keyword evidence="11" id="KW-0505">Motor protein</keyword>
<dbReference type="SMART" id="SM00382">
    <property type="entry name" value="AAA"/>
    <property type="match status" value="3"/>
</dbReference>
<dbReference type="FunFam" id="3.10.490.20:FF:000003">
    <property type="entry name" value="Dynein heavy chain 5, axonemal"/>
    <property type="match status" value="1"/>
</dbReference>
<dbReference type="GO" id="GO:0097729">
    <property type="term" value="C:9+2 motile cilium"/>
    <property type="evidence" value="ECO:0000318"/>
    <property type="project" value="GO_Central"/>
</dbReference>
<dbReference type="Pfam" id="PF17857">
    <property type="entry name" value="AAA_lid_1"/>
    <property type="match status" value="1"/>
</dbReference>
<keyword evidence="8" id="KW-0243">Dynein</keyword>
<dbReference type="Gene3D" id="1.20.920.30">
    <property type="match status" value="1"/>
</dbReference>
<dbReference type="InterPro" id="IPR042222">
    <property type="entry name" value="Dynein_2_N"/>
</dbReference>
<evidence type="ECO:0000256" key="14">
    <source>
        <dbReference type="SAM" id="Coils"/>
    </source>
</evidence>
<dbReference type="PANTHER" id="PTHR46532:SF13">
    <property type="entry name" value="CYTOPLASMIC DYNEIN 1 HEAVY CHAIN 1"/>
    <property type="match status" value="1"/>
</dbReference>
<dbReference type="InterPro" id="IPR043160">
    <property type="entry name" value="Dynein_C_barrel"/>
</dbReference>
<dbReference type="InterPro" id="IPR056759">
    <property type="entry name" value="DYH2-5-8_CC"/>
</dbReference>
<dbReference type="Gene3D" id="3.20.180.20">
    <property type="entry name" value="Dynein heavy chain, N-terminal domain 2"/>
    <property type="match status" value="1"/>
</dbReference>
<dbReference type="GO" id="GO:0005524">
    <property type="term" value="F:ATP binding"/>
    <property type="evidence" value="ECO:0007669"/>
    <property type="project" value="UniProtKB-KW"/>
</dbReference>
<dbReference type="GO" id="GO:0036158">
    <property type="term" value="P:outer dynein arm assembly"/>
    <property type="evidence" value="ECO:0000318"/>
    <property type="project" value="GO_Central"/>
</dbReference>
<evidence type="ECO:0000256" key="9">
    <source>
        <dbReference type="ARBA" id="ARBA00023054"/>
    </source>
</evidence>
<feature type="coiled-coil region" evidence="14">
    <location>
        <begin position="3169"/>
        <end position="3238"/>
    </location>
</feature>
<dbReference type="InterPro" id="IPR003593">
    <property type="entry name" value="AAA+_ATPase"/>
</dbReference>
<gene>
    <name evidence="16" type="primary">LOC100184836</name>
</gene>
<dbReference type="FunFam" id="3.40.50.300:FF:000044">
    <property type="entry name" value="Dynein heavy chain 5, axonemal"/>
    <property type="match status" value="1"/>
</dbReference>
<evidence type="ECO:0000256" key="5">
    <source>
        <dbReference type="ARBA" id="ARBA00022737"/>
    </source>
</evidence>
<dbReference type="InterPro" id="IPR013594">
    <property type="entry name" value="Dynein_heavy_tail"/>
</dbReference>
<dbReference type="FunFam" id="1.20.1270.280:FF:000002">
    <property type="entry name" value="Dynein heavy chain 5, axonemal"/>
    <property type="match status" value="1"/>
</dbReference>
<dbReference type="GeneTree" id="ENSGT00940000164265"/>
<evidence type="ECO:0000256" key="11">
    <source>
        <dbReference type="ARBA" id="ARBA00023175"/>
    </source>
</evidence>
<dbReference type="Pfam" id="PF03028">
    <property type="entry name" value="Dynein_heavy"/>
    <property type="match status" value="1"/>
</dbReference>
<dbReference type="Gene3D" id="1.10.287.2620">
    <property type="match status" value="1"/>
</dbReference>
<dbReference type="STRING" id="7719.ENSCINP00000008812"/>
<dbReference type="Gene3D" id="3.40.50.300">
    <property type="entry name" value="P-loop containing nucleotide triphosphate hydrolases"/>
    <property type="match status" value="5"/>
</dbReference>
<dbReference type="FunCoup" id="F6V620">
    <property type="interactions" value="1"/>
</dbReference>
<evidence type="ECO:0000256" key="6">
    <source>
        <dbReference type="ARBA" id="ARBA00022741"/>
    </source>
</evidence>
<evidence type="ECO:0000256" key="8">
    <source>
        <dbReference type="ARBA" id="ARBA00023017"/>
    </source>
</evidence>
<keyword evidence="5" id="KW-0677">Repeat</keyword>
<reference evidence="17" key="1">
    <citation type="journal article" date="2002" name="Science">
        <title>The draft genome of Ciona intestinalis: insights into chordate and vertebrate origins.</title>
        <authorList>
            <person name="Dehal P."/>
            <person name="Satou Y."/>
            <person name="Campbell R.K."/>
            <person name="Chapman J."/>
            <person name="Degnan B."/>
            <person name="De Tomaso A."/>
            <person name="Davidson B."/>
            <person name="Di Gregorio A."/>
            <person name="Gelpke M."/>
            <person name="Goodstein D.M."/>
            <person name="Harafuji N."/>
            <person name="Hastings K.E."/>
            <person name="Ho I."/>
            <person name="Hotta K."/>
            <person name="Huang W."/>
            <person name="Kawashima T."/>
            <person name="Lemaire P."/>
            <person name="Martinez D."/>
            <person name="Meinertzhagen I.A."/>
            <person name="Necula S."/>
            <person name="Nonaka M."/>
            <person name="Putnam N."/>
            <person name="Rash S."/>
            <person name="Saiga H."/>
            <person name="Satake M."/>
            <person name="Terry A."/>
            <person name="Yamada L."/>
            <person name="Wang H.G."/>
            <person name="Awazu S."/>
            <person name="Azumi K."/>
            <person name="Boore J."/>
            <person name="Branno M."/>
            <person name="Chin-Bow S."/>
            <person name="DeSantis R."/>
            <person name="Doyle S."/>
            <person name="Francino P."/>
            <person name="Keys D.N."/>
            <person name="Haga S."/>
            <person name="Hayashi H."/>
            <person name="Hino K."/>
            <person name="Imai K.S."/>
            <person name="Inaba K."/>
            <person name="Kano S."/>
            <person name="Kobayashi K."/>
            <person name="Kobayashi M."/>
            <person name="Lee B.I."/>
            <person name="Makabe K.W."/>
            <person name="Manohar C."/>
            <person name="Matassi G."/>
            <person name="Medina M."/>
            <person name="Mochizuki Y."/>
            <person name="Mount S."/>
            <person name="Morishita T."/>
            <person name="Miura S."/>
            <person name="Nakayama A."/>
            <person name="Nishizaka S."/>
            <person name="Nomoto H."/>
            <person name="Ohta F."/>
            <person name="Oishi K."/>
            <person name="Rigoutsos I."/>
            <person name="Sano M."/>
            <person name="Sasaki A."/>
            <person name="Sasakura Y."/>
            <person name="Shoguchi E."/>
            <person name="Shin-i T."/>
            <person name="Spagnuolo A."/>
            <person name="Stainier D."/>
            <person name="Suzuki M.M."/>
            <person name="Tassy O."/>
            <person name="Takatori N."/>
            <person name="Tokuoka M."/>
            <person name="Yagi K."/>
            <person name="Yoshizaki F."/>
            <person name="Wada S."/>
            <person name="Zhang C."/>
            <person name="Hyatt P.D."/>
            <person name="Larimer F."/>
            <person name="Detter C."/>
            <person name="Doggett N."/>
            <person name="Glavina T."/>
            <person name="Hawkins T."/>
            <person name="Richardson P."/>
            <person name="Lucas S."/>
            <person name="Kohara Y."/>
            <person name="Levine M."/>
            <person name="Satoh N."/>
            <person name="Rokhsar D.S."/>
        </authorList>
    </citation>
    <scope>NUCLEOTIDE SEQUENCE [LARGE SCALE GENOMIC DNA]</scope>
</reference>
<dbReference type="InterPro" id="IPR042219">
    <property type="entry name" value="AAA_lid_11_sf"/>
</dbReference>
<keyword evidence="12" id="KW-0206">Cytoskeleton</keyword>
<dbReference type="GO" id="GO:0060294">
    <property type="term" value="P:cilium movement involved in cell motility"/>
    <property type="evidence" value="ECO:0000318"/>
    <property type="project" value="GO_Central"/>
</dbReference>
<feature type="domain" description="AAA+ ATPase" evidence="15">
    <location>
        <begin position="2560"/>
        <end position="2708"/>
    </location>
</feature>
<evidence type="ECO:0000256" key="12">
    <source>
        <dbReference type="ARBA" id="ARBA00023212"/>
    </source>
</evidence>
<dbReference type="Gene3D" id="1.10.472.130">
    <property type="match status" value="1"/>
</dbReference>
<dbReference type="GO" id="GO:0045505">
    <property type="term" value="F:dynein intermediate chain binding"/>
    <property type="evidence" value="ECO:0000318"/>
    <property type="project" value="GO_Central"/>
</dbReference>
<dbReference type="FunFam" id="3.40.50.300:FF:000543">
    <property type="entry name" value="Dynein axonemal heavy chain 5"/>
    <property type="match status" value="1"/>
</dbReference>
<dbReference type="InterPro" id="IPR024317">
    <property type="entry name" value="Dynein_heavy_chain_D4_dom"/>
</dbReference>
<dbReference type="FunFam" id="1.10.287.2620:FF:000003">
    <property type="entry name" value="Dynein, axonemal, heavy chain 5"/>
    <property type="match status" value="1"/>
</dbReference>
<dbReference type="Pfam" id="PF12781">
    <property type="entry name" value="AAA_9"/>
    <property type="match status" value="1"/>
</dbReference>
<evidence type="ECO:0000256" key="1">
    <source>
        <dbReference type="ARBA" id="ARBA00004430"/>
    </source>
</evidence>
<dbReference type="Pfam" id="PF17852">
    <property type="entry name" value="Dynein_AAA_lid"/>
    <property type="match status" value="1"/>
</dbReference>
<dbReference type="InterPro" id="IPR041658">
    <property type="entry name" value="AAA_lid_11"/>
</dbReference>
<dbReference type="Pfam" id="PF18198">
    <property type="entry name" value="AAA_lid_11"/>
    <property type="match status" value="1"/>
</dbReference>
<dbReference type="PANTHER" id="PTHR46532">
    <property type="entry name" value="MALE FERTILITY FACTOR KL5"/>
    <property type="match status" value="1"/>
</dbReference>
<dbReference type="Gene3D" id="1.20.140.100">
    <property type="entry name" value="Dynein heavy chain, N-terminal domain 2"/>
    <property type="match status" value="1"/>
</dbReference>
<comment type="subcellular location">
    <subcellularLocation>
        <location evidence="1">Cytoplasm</location>
        <location evidence="1">Cytoskeleton</location>
        <location evidence="1">Cilium axoneme</location>
    </subcellularLocation>
</comment>
<evidence type="ECO:0000313" key="16">
    <source>
        <dbReference type="Ensembl" id="ENSCINP00000008812.3"/>
    </source>
</evidence>
<dbReference type="OMA" id="WWKKASW"/>
<dbReference type="FunFam" id="1.10.8.1220:FF:000001">
    <property type="entry name" value="Dynein axonemal heavy chain 5"/>
    <property type="match status" value="1"/>
</dbReference>
<dbReference type="Pfam" id="PF08393">
    <property type="entry name" value="DHC_N2"/>
    <property type="match status" value="1"/>
</dbReference>
<dbReference type="Pfam" id="PF18199">
    <property type="entry name" value="Dynein_C"/>
    <property type="match status" value="1"/>
</dbReference>
<dbReference type="Gene3D" id="1.20.58.1120">
    <property type="match status" value="1"/>
</dbReference>
<dbReference type="InterPro" id="IPR041228">
    <property type="entry name" value="Dynein_C"/>
</dbReference>
<name>F6V620_CIOIN</name>
<protein>
    <submittedName>
        <fullName evidence="16">Dynein heavy chain 5, axonemal</fullName>
    </submittedName>
</protein>
<dbReference type="FunFam" id="3.40.50.300:FF:000320">
    <property type="entry name" value="Dynein, axonemal, heavy chain 5"/>
    <property type="match status" value="1"/>
</dbReference>
<dbReference type="FunFam" id="3.40.50.300:FF:000049">
    <property type="entry name" value="Dynein, axonemal, heavy chain 5"/>
    <property type="match status" value="1"/>
</dbReference>
<dbReference type="Gene3D" id="1.10.8.720">
    <property type="entry name" value="Region D6 of dynein motor"/>
    <property type="match status" value="1"/>
</dbReference>
<dbReference type="GO" id="GO:0036157">
    <property type="term" value="C:outer dynein arm"/>
    <property type="evidence" value="ECO:0000318"/>
    <property type="project" value="GO_Central"/>
</dbReference>
<evidence type="ECO:0000256" key="7">
    <source>
        <dbReference type="ARBA" id="ARBA00022840"/>
    </source>
</evidence>
<dbReference type="InterPro" id="IPR035706">
    <property type="entry name" value="AAA_9"/>
</dbReference>
<dbReference type="InterPro" id="IPR027417">
    <property type="entry name" value="P-loop_NTPase"/>
</dbReference>
<dbReference type="FunFam" id="1.10.8.720:FF:000004">
    <property type="entry name" value="Dynein heavy chain 5, axonemal"/>
    <property type="match status" value="1"/>
</dbReference>
<dbReference type="GO" id="GO:0008569">
    <property type="term" value="F:minus-end-directed microtubule motor activity"/>
    <property type="evidence" value="ECO:0000318"/>
    <property type="project" value="GO_Central"/>
</dbReference>
<dbReference type="SUPFAM" id="SSF52540">
    <property type="entry name" value="P-loop containing nucleoside triphosphate hydrolases"/>
    <property type="match status" value="4"/>
</dbReference>
<keyword evidence="13" id="KW-0966">Cell projection</keyword>
<dbReference type="Ensembl" id="ENSCINT00000008812.3">
    <property type="protein sequence ID" value="ENSCINP00000008812.3"/>
    <property type="gene ID" value="ENSCING00000004223.3"/>
</dbReference>
<dbReference type="FunFam" id="3.40.50.300:FF:001221">
    <property type="entry name" value="Axonemal dynein heavy chain 8"/>
    <property type="match status" value="1"/>
</dbReference>
<dbReference type="Pfam" id="PF08385">
    <property type="entry name" value="DHC_N1"/>
    <property type="match status" value="1"/>
</dbReference>
<dbReference type="Gene3D" id="1.10.8.1220">
    <property type="match status" value="1"/>
</dbReference>
<evidence type="ECO:0000256" key="3">
    <source>
        <dbReference type="ARBA" id="ARBA00022490"/>
    </source>
</evidence>
<evidence type="ECO:0000256" key="4">
    <source>
        <dbReference type="ARBA" id="ARBA00022701"/>
    </source>
</evidence>
<dbReference type="FunFam" id="1.20.920.20:FF:000004">
    <property type="entry name" value="Dynein axonemal heavy chain 5"/>
    <property type="match status" value="1"/>
</dbReference>
<evidence type="ECO:0000313" key="17">
    <source>
        <dbReference type="Proteomes" id="UP000008144"/>
    </source>
</evidence>
<evidence type="ECO:0000256" key="2">
    <source>
        <dbReference type="ARBA" id="ARBA00008887"/>
    </source>
</evidence>
<feature type="domain" description="AAA+ ATPase" evidence="15">
    <location>
        <begin position="1956"/>
        <end position="2092"/>
    </location>
</feature>
<dbReference type="FunFam" id="1.20.140.100:FF:000003">
    <property type="entry name" value="Dynein, axonemal, heavy chain 5"/>
    <property type="match status" value="1"/>
</dbReference>
<dbReference type="FunFam" id="1.10.472.130:FF:000009">
    <property type="entry name" value="Dynein heavy chain 5, axonemal"/>
    <property type="match status" value="1"/>
</dbReference>
<keyword evidence="6" id="KW-0547">Nucleotide-binding</keyword>
<dbReference type="InterPro" id="IPR035699">
    <property type="entry name" value="AAA_6"/>
</dbReference>
<dbReference type="Pfam" id="PF25007">
    <property type="entry name" value="DYH2-5-8_CC"/>
    <property type="match status" value="1"/>
</dbReference>
<dbReference type="Proteomes" id="UP000008144">
    <property type="component" value="Unassembled WGS sequence"/>
</dbReference>
<sequence>QKMKEEKETKRAHLDGRHEYIIDAVARALNLERSEVEEAFLEGSQISTTDHFFAPRGGAKLMFFYQEVEVPPDGAVAHIQLGRSENKPVSPRSSRMKLFITDGTEAALTGQCVFFLRTNTNKPITAENIHREINMQMMDATEGGVLSAIEKMLSQIYIPALKANKSGWGELAASSQGEEIRNQFLNGLDSFVGVLAGAQQSLEEKVLLEECPYIDFSCYHGPTEYAVAAASTETLEHVENCMKMWIKQIQQVLAEGQQLRREADNIGPRAELEHWKRRTSRFNYLLEQLKTQRVRAVLGILHIAKSKLLPVWRELDARITDTANEAKDNVKYLQTLEKFCDPLYNSDPIAMVDGVAHLINAIRMIHSISRYYNTSEKMTSLFVKVTNQMVSSCKSYITSNDTETIWDQPRHEIIQKLEACIKLNREYQRCFQRTKQKLEETPNERKFDFSEMYIFGKFESFVRRLQKILSMFETMKVYSALERSKIEGLDPMIGKYQVIVATIKKKPYNVLDQRRGDYDEDFYDFNASITDLHNQLILFIDQQFAKLSNTQRAVMLLRKFERLGIPDLNIEEKYENILMNYGRDVEAISKIYTRQRNDPVIPRDMPPIAGKIMWARQLFRRIQDPMELLQEEAPHVLQIPNAKRIIRNFNKVAKVLLEFEVLYHRGWLRQVDLAKAGLQASLLVRHPETNELYVNFDPMILTLIKETEAMTRMGLEIPLTAAKISQKQASLKEHSNQLKFLLSENTRIRDKIHSSILPLTTPHTMKVDDALEPGLTLLSWTSINIEQFIENSHSSLAELELLLDRVNDLMKYRIDSVLTDMSSISLVRLPSDQPLTIHEFLQETKELCTVGSQTLQAKSRLVQEATNELIDMLMQFPHNKDVEKEKKFENKIWKKVEEDVVVPPSAQSMRTSSTLSRAVSAKKKKKKDMMQIMEDEAKELLSYFNHRNMEALIKVVKVTLEAVRKRIISPISQRYISDANGIDVPRVVPLLRANAVLTIPQIGMNPRLDEIQQSLSRVAEYVLVVMKGVAQWSKERLQKVLLTQQKSQGAASNRAVSLSRSRSKISMVEVTSSGPVTLDVLTQPRNYYKSIKDNKEVNKLYLQLCNCINSTRKEVESALSQYERYHHVWKLNKDEVLDDIMERSPSVDEFEQHILSYKSLIEQINCEPQYLVVGSIAVFTEDLKLALVTECKSWMDFYGKLCNNKYRSKLEEIFAFIDDVTKRISRPIKDLDDIRIVMGSLREIRERQIDIDMNITPIETSYSMHNKYELAVPKEESERVDTLRYTWERVLIQATDYQHQLGEIQPSFRGGLITNIAQFQEDCQNFFHDYHQDGPMVEGFKPQEASDRLIVFQNKFDTIWRKFITYSGGEELFGLPVTPYPELHEIRRQLNLLQKLYGLYNNVIETVNGYYDILWSEINIDKINDELSEFQNRCRKLPRALREWQAFLDLKKTIDDFSETCPLLELMSNNAMKERHWDRIAAITGHSFDVENESFALRGIMEAPLLKYKEDIEDICIAAVKERDIEAKLKQVVAEWDNHEFVFALFKSRGELLLRGDHTSEIVTAIEDSLMVLSSLMSNRYNTPFRPRIQKWVQNLTNTTEIIENWMTVQNLWVYLEAVFVGGDIAKQLPKEAKRFSNIDKTWVRIMTRAHETVKVVQCCVGDETLQQLLPHLLEQLELCQKSLTGYLEKKRLLFPRFFFVSDPALLEILGQASDSHTIQAHLLNVFDNIKTVRFHDKIYDRILSISSREGETIDLIQPVLAEGNVEVWLQHLLNKSQMSVHSIIRTAYMAIQDPSFMLIDFLNTFPGQVGVLGLQLLWTRDATEALANAKFDRKIMQTTNQVFLALLNNLIEMTTKELSKAERTKYETLITIHVHQRDIFDDLVKLHIKSPADFEWQKQCRFYFDEDRDKTVTSITDVNFEYQNEFLGCTERLVITPLTDRCYITLAQALGMSMGGSPAGPAGTGKTETTKDMGKALGKYVVVFNCSDQMDFRGLGRIFKGLAQSGSWGCFDEFNRIELPVLSVAAQQIAVVLQCKKERKKRFIFTDGDEVKMNPEFGIFLTMNPGYAGRQELPENLKIHFRNVAMMVPDRQIIIRVKLAAVGFIDNIVLARKFYILYTLCEEQLTKQVHYDFGLRNILSVLRTLGAAKRANPNDTENMTVMRVLRDMNLSKLIDEDEPLFLSLIGDLFPGINLDKGGYVDLEAAIKHRVNEAGLVHHQPWVLKVIQLFETQRVRHGMMALGPSGGGKTACIHVLMKAMTDCGEPHREMRMNPKAITAPQMFGRLDVATNDWTDGIFSTLWRRTLRSKKGEHVWLVLDGPVDTIWIENLNSVLDDNKTLTLANGDRIPMAPNCKVIFEPHNIDNASPATVSRNGMVFMSSSVLDWSPILQAWLKTRTSHESNVIQLLFERCFSIVYRYAIQNLHFKMEILEAFVIRQCIVLMDGMIQKKDSSKDHLNKIFVFTIMWSIGALLELDDRRKLQDFLIETEGLELDIPHVDGSGEFTIFDYMVNNDGEWVHWSSRVSEYIYPSDSTPEYGSILVPNVDNVRADYLISICAKQGKGVLLIGEQGTAKTVIVKGVMSSYNSDNHLSKNMNFSSATTPMMFQRTIESYVEKRMGSTYGPPAGKKMTVFIDDVNMPIINEWGDQITNEIVRQLLETGGFYNLDKPGDFTNIVDMQFIAAMIHPGGGRNDIPQRLKRQFVIFNCTLPSNSSMDKIFGVIGRGHYCTGRGFSNEVRELLQELVPLTRKLWQITKTKMLPTPAKFHYVFNLRDLSRIWQGMLNSISEVVDSKFKLLQLWKHECTRVIADRFTNQTDRDWFDKTLKSVGVSELGDGCSAMLDGEPYFVDFLREPPEPTGDEPDDFDFSAPKVYDPIPSFDFLQEKLTGYMEQMNETIRGSKMDLVFFRDAMIHLIKISRIIATPRGNALLVGVGGSGKQSLTKLASFISGYSTFQITLSRSYNASNLLDDLKILYKTTGVQGKGLTFIFTDNEIKEESFLEYLNNILSSGEVPNLFARDEMDEILQQLIPVMKKEFPRRPPTNEELYDYFMSRIRKNLHVVLCFSPVGEKFRNRSLKFPALISGCTMDWFRRWPKDALIAVSTNFLNSYQIKCSPEVKKQVQEAMGSYHDGVAVNCTNYFQRFRRSTHVTPKSYLSFIQGYKKLYSLKQQQLNEQAARMQLGLEKLQEAGQSVAVLSEELVIKEKELEVANERAQKILEEVTHQAQAAERVKQEVQKVKDKAQSIVDVIAVDKAAAEVKLQDAKPALEMAEAALKTIQPADIATVRRLAHPPHLIQRIMDCVLILFQRRLDTVTPDPEKSTFIRPSWSESMKMMTESGFLNNLQNFNKDSINDEVVELMKPYFDAPDYNLDVARRVCGNVAGLCSWTTAMANFYVINKEVLPLKANLAVQESLYNNAMMALKKAEAELDEKNRELAVVQARYDAAMKEKQDLAASAEQCRRKMQTASSLISVLGGEKERWTDQSREFTAQSRRLVGDVLMATAFLSYAGPFNQEFRNVLLQEWQRDMKMRRIPYTDGLNLIEMLSDSATITEWNLQGLPNDELSIQNGIIVTKSPRFPLLVDPQGQGKQWINNKESQNDLQTTFLNHKYFRTHLEDCLSLGRPLLIEDVGEELDPALDNVLDKNFIKLGTTYKVKVGDKEVDIMDGFQLYITTKLPNPAYTPEISARTSIIDFTVTVKGLEDQLLGRAILTEKQELEKERNELLSGVTSNKRKMKELEDNLLFRLTSTKGSLVEDESLLGVLRITKQTAEEVTKKLQTAAETEVQINIAREEYRPVATRGSILYFLIVEMSMVNVMYQTSLKQFLGLFDLSLSSAKKSPITSKRIQNIISVMTHEVYIYAARGFYETHKILFTLLMALKIQLASGDINHKELLTFIKGGASLDLKACPTKPCKWILDMTWLNLVELSKLQHFNDILRQIQNNEKQWKQWFDKEAPEDAVIPDGYEVSLKVFHRLLLIRCWCPDRTMLQSRRYIIETLGEEFAEGFILDLEKMWAESNPRTPLICFLSMGSDPTVQIEGLAKKMKLECRDVSMGQGQEVHARRLIQHSMINGGWALLQNCHLALDFLDELLTTILTAVDVHPSFRLWITTEVHAKFPITLLQTSIKFTNEPPQGLKAGLKRSYTGITQDQLEISNMPQWRPMLYGVAFLHTTVQERRKFGAIGWNIPYEFNQADFNATVQFVQNHLDDVDIKKGVSWNTVRYMIGEIQYGGRVTDDYDKTLLNTFARVWFSEAMFQVNFRFYKGYSIPHCKTITQYLEHIQALPITDTPEVFGLHPNADITYQTNSAKEVLDTILNIQPKDSSSGTGETREDIAYNMAEDMLEKLPKNYVPYEVKERLKILGALQPMNIFLRQEIDRMQRVINIVRSTLLDLKLAIEGTIIMSENLRDALDCMYDARIPALWLKVSWPSSTLGFWFTELLDRNTQFHKWCFEGQPKSFWMTGFFNPQGFLTAMKQEVTRAHKGWALDSVILHNEVTKFSTSDDVIYAPEEGVYVYGLYLEGAGWDKRGQKLVESKSKVLFELMPIIHIDAVQAGGKQESKMYGCPIYKKPSRTDRNFIAQVNLKTVVNPDNWVLRGVALLCDVK</sequence>
<feature type="coiled-coil region" evidence="14">
    <location>
        <begin position="3407"/>
        <end position="3462"/>
    </location>
</feature>
<keyword evidence="4" id="KW-0493">Microtubule</keyword>
<dbReference type="FunFam" id="1.10.8.710:FF:000003">
    <property type="entry name" value="Dynein axonemal heavy chain 5"/>
    <property type="match status" value="1"/>
</dbReference>
<dbReference type="Gene3D" id="3.10.490.20">
    <property type="match status" value="1"/>
</dbReference>
<keyword evidence="3" id="KW-0963">Cytoplasm</keyword>